<proteinExistence type="predicted"/>
<dbReference type="EMBL" id="SOAU01000001">
    <property type="protein sequence ID" value="TDT18374.1"/>
    <property type="molecule type" value="Genomic_DNA"/>
</dbReference>
<organism evidence="1 2">
    <name type="scientific">Ilumatobacter fluminis</name>
    <dbReference type="NCBI Taxonomy" id="467091"/>
    <lineage>
        <taxon>Bacteria</taxon>
        <taxon>Bacillati</taxon>
        <taxon>Actinomycetota</taxon>
        <taxon>Acidimicrobiia</taxon>
        <taxon>Acidimicrobiales</taxon>
        <taxon>Ilumatobacteraceae</taxon>
        <taxon>Ilumatobacter</taxon>
    </lineage>
</organism>
<evidence type="ECO:0000313" key="1">
    <source>
        <dbReference type="EMBL" id="TDT18374.1"/>
    </source>
</evidence>
<comment type="caution">
    <text evidence="1">The sequence shown here is derived from an EMBL/GenBank/DDBJ whole genome shotgun (WGS) entry which is preliminary data.</text>
</comment>
<sequence>MNAQQTLAFRELLAAWNRREDARSQSNFRALASARADLEDARTKLHLTLDR</sequence>
<name>A0A4R7I550_9ACTN</name>
<dbReference type="AlphaFoldDB" id="A0A4R7I550"/>
<dbReference type="Proteomes" id="UP000294558">
    <property type="component" value="Unassembled WGS sequence"/>
</dbReference>
<gene>
    <name evidence="1" type="ORF">BDK89_3994</name>
</gene>
<dbReference type="RefSeq" id="WP_166657713.1">
    <property type="nucleotide sequence ID" value="NZ_SOAU01000001.1"/>
</dbReference>
<accession>A0A4R7I550</accession>
<protein>
    <submittedName>
        <fullName evidence="1">Uncharacterized protein</fullName>
    </submittedName>
</protein>
<keyword evidence="2" id="KW-1185">Reference proteome</keyword>
<evidence type="ECO:0000313" key="2">
    <source>
        <dbReference type="Proteomes" id="UP000294558"/>
    </source>
</evidence>
<reference evidence="1 2" key="1">
    <citation type="submission" date="2019-03" db="EMBL/GenBank/DDBJ databases">
        <title>Sequencing the genomes of 1000 actinobacteria strains.</title>
        <authorList>
            <person name="Klenk H.-P."/>
        </authorList>
    </citation>
    <scope>NUCLEOTIDE SEQUENCE [LARGE SCALE GENOMIC DNA]</scope>
    <source>
        <strain evidence="1 2">DSM 18936</strain>
    </source>
</reference>